<dbReference type="EMBL" id="CP012502">
    <property type="protein sequence ID" value="AOM82850.1"/>
    <property type="molecule type" value="Genomic_DNA"/>
</dbReference>
<evidence type="ECO:0000313" key="1">
    <source>
        <dbReference type="EMBL" id="AOM82850.1"/>
    </source>
</evidence>
<protein>
    <recommendedName>
        <fullName evidence="3">Thioredoxin</fullName>
    </recommendedName>
</protein>
<organism evidence="1 2">
    <name type="scientific">Salisediminibacterium beveridgei</name>
    <dbReference type="NCBI Taxonomy" id="632773"/>
    <lineage>
        <taxon>Bacteria</taxon>
        <taxon>Bacillati</taxon>
        <taxon>Bacillota</taxon>
        <taxon>Bacilli</taxon>
        <taxon>Bacillales</taxon>
        <taxon>Bacillaceae</taxon>
        <taxon>Salisediminibacterium</taxon>
    </lineage>
</organism>
<dbReference type="STRING" id="632773.BBEV_1487"/>
<reference evidence="1 2" key="1">
    <citation type="submission" date="2015-08" db="EMBL/GenBank/DDBJ databases">
        <title>The complete genome sequence of Bacillus beveridgei MLTeJB.</title>
        <authorList>
            <person name="Hanson T.E."/>
            <person name="Mesa C."/>
            <person name="Basesman S.M."/>
            <person name="Oremland R.S."/>
        </authorList>
    </citation>
    <scope>NUCLEOTIDE SEQUENCE [LARGE SCALE GENOMIC DNA]</scope>
    <source>
        <strain evidence="1 2">MLTeJB</strain>
    </source>
</reference>
<keyword evidence="2" id="KW-1185">Reference proteome</keyword>
<sequence>MDWQIQSVPCLVSLYEGEVQDKLYAFKSVPDVTAFINRMQEDQS</sequence>
<dbReference type="Proteomes" id="UP000094463">
    <property type="component" value="Chromosome"/>
</dbReference>
<dbReference type="KEGG" id="bbev:BBEV_1487"/>
<evidence type="ECO:0000313" key="2">
    <source>
        <dbReference type="Proteomes" id="UP000094463"/>
    </source>
</evidence>
<dbReference type="AlphaFoldDB" id="A0A1D7QV09"/>
<proteinExistence type="predicted"/>
<accession>A0A1D7QV09</accession>
<evidence type="ECO:0008006" key="3">
    <source>
        <dbReference type="Google" id="ProtNLM"/>
    </source>
</evidence>
<name>A0A1D7QV09_9BACI</name>
<gene>
    <name evidence="1" type="ORF">BBEV_1487</name>
</gene>